<protein>
    <submittedName>
        <fullName evidence="1">Uncharacterized protein</fullName>
    </submittedName>
</protein>
<evidence type="ECO:0000313" key="1">
    <source>
        <dbReference type="EMBL" id="BAC77989.1"/>
    </source>
</evidence>
<organism evidence="1 2">
    <name type="scientific">Escherichia phage Stx2 II</name>
    <dbReference type="NCBI Taxonomy" id="194949"/>
    <lineage>
        <taxon>Viruses</taxon>
        <taxon>Duplodnaviria</taxon>
        <taxon>Heunggongvirae</taxon>
        <taxon>Uroviricota</taxon>
        <taxon>Caudoviricetes</taxon>
        <taxon>Sepvirinae</taxon>
        <taxon>Traversvirus</taxon>
        <taxon>Traversvirus II</taxon>
    </lineage>
</organism>
<dbReference type="EMBL" id="AP005154">
    <property type="protein sequence ID" value="BAC77989.1"/>
    <property type="molecule type" value="Genomic_DNA"/>
</dbReference>
<sequence>MVPKSDGEAGTACSCSAVFTFSSAVFRISVLSALLSADDSLTSPKATCVRRATSAKRSVSVLSFHAGSFWSFPSMDTATEKRSGSDSCHVFSTGTAFIASRTGDKSSPPLPSACCADC</sequence>
<dbReference type="GeneID" id="2653337"/>
<evidence type="ECO:0000313" key="2">
    <source>
        <dbReference type="Proteomes" id="UP000000983"/>
    </source>
</evidence>
<reference evidence="1 2" key="1">
    <citation type="journal article" date="2003" name="J. Bacteriol.">
        <title>Genome analysis of a novel Shiga toxin 1 (Stx1)-converting phage which is closely related to Stx2-converting phages but not to other Stx1-converting phages.</title>
        <authorList>
            <person name="Sato T."/>
            <person name="Shimizu T."/>
            <person name="Watarai M."/>
            <person name="Kobayashi M."/>
            <person name="Kano S."/>
            <person name="Hamabata T."/>
            <person name="Takeda Y."/>
            <person name="Yamasaki S."/>
        </authorList>
    </citation>
    <scope>NUCLEOTIDE SEQUENCE</scope>
    <source>
        <strain evidence="1">Stx2 phage-II</strain>
    </source>
</reference>
<dbReference type="RefSeq" id="NP_859252.1">
    <property type="nucleotide sequence ID" value="NC_004914.3"/>
</dbReference>
<name>Q7Y2X4_9CAUD</name>
<accession>Q7Y2X4</accession>
<dbReference type="KEGG" id="vg:2653337"/>
<keyword evidence="2" id="KW-1185">Reference proteome</keyword>
<dbReference type="Proteomes" id="UP000000983">
    <property type="component" value="Segment"/>
</dbReference>
<proteinExistence type="predicted"/>